<accession>A0A7R9M4A0</accession>
<organism evidence="2">
    <name type="scientific">Oppiella nova</name>
    <dbReference type="NCBI Taxonomy" id="334625"/>
    <lineage>
        <taxon>Eukaryota</taxon>
        <taxon>Metazoa</taxon>
        <taxon>Ecdysozoa</taxon>
        <taxon>Arthropoda</taxon>
        <taxon>Chelicerata</taxon>
        <taxon>Arachnida</taxon>
        <taxon>Acari</taxon>
        <taxon>Acariformes</taxon>
        <taxon>Sarcoptiformes</taxon>
        <taxon>Oribatida</taxon>
        <taxon>Brachypylina</taxon>
        <taxon>Oppioidea</taxon>
        <taxon>Oppiidae</taxon>
        <taxon>Oppiella</taxon>
    </lineage>
</organism>
<protein>
    <submittedName>
        <fullName evidence="2">Uncharacterized protein</fullName>
    </submittedName>
</protein>
<dbReference type="InterPro" id="IPR000033">
    <property type="entry name" value="LDLR_classB_rpt"/>
</dbReference>
<evidence type="ECO:0000313" key="3">
    <source>
        <dbReference type="Proteomes" id="UP000728032"/>
    </source>
</evidence>
<keyword evidence="1" id="KW-0245">EGF-like domain</keyword>
<dbReference type="Gene3D" id="2.120.10.30">
    <property type="entry name" value="TolB, C-terminal domain"/>
    <property type="match status" value="3"/>
</dbReference>
<keyword evidence="3" id="KW-1185">Reference proteome</keyword>
<gene>
    <name evidence="2" type="ORF">ONB1V03_LOCUS9981</name>
</gene>
<dbReference type="EMBL" id="OC921352">
    <property type="protein sequence ID" value="CAD7653324.1"/>
    <property type="molecule type" value="Genomic_DNA"/>
</dbReference>
<sequence>MCLAIDFQSKSIVWIDNEFHWISTIDYFGDNRKIIKTSKQHFSDCSAIDVFNGSVFWSSPKEESIFAINLKDHSISNQSYRCLCSDANQLDTCSEPEARVECPPDIPIIVQNISAVSEMLDSNDTLLLFKTRYPDIRLGKLITILWLLLNPVTKRKSCHDLLLTQIPSGQNYPYVTPNAIGIYVGKIYADDRDIYPVITYENCVIKDIRVDPLVSMLFWTEYIDDQDKYYGDQKTYYSDGKFKSHLMGAYQDGQAVRVIADSQYIRRHTLNLDIRTKMIYYIRTKYDDKSVSQVCSVNYNGSDQRIVHSSTNLFTDTILMTTDLFGEYLYWMSATNNSILRVPINNVSDTAPSAQVVMESGIALNTFRIINKLRQPTGSNKCAQSRCTELGLCLPTGYMNANYRCVCKKYYGTVLLWNGTACAHHDLPVVTTHDPQITSTLVPFDLNDENTKLLYDIITHDEMQGDVKVDPIEVLLVWSQWRHNMTANEYNGSIMCSKLDGSDIQVLNNRTRHPHTIALDTNAQLVYWIDTFMYTLNVMDYKGLNVRTVAQGSSLFSTAFSMDFYGKYTYWSTGQTVYRADGNNTEVVLNAYSDIQGIRVLNTGRQADCKDATGAKAVANFKPCFSQTANGKGMYEVADKHKSKGFDTCAVELAQVVKGMKDPDEKDSKKMEECFNELKKSKDAIMKC</sequence>
<dbReference type="AlphaFoldDB" id="A0A7R9M4A0"/>
<dbReference type="EMBL" id="CAJPVJ010006527">
    <property type="protein sequence ID" value="CAG2170511.1"/>
    <property type="molecule type" value="Genomic_DNA"/>
</dbReference>
<dbReference type="InterPro" id="IPR050778">
    <property type="entry name" value="Cueball_EGF_LRP_Nidogen"/>
</dbReference>
<reference evidence="2" key="1">
    <citation type="submission" date="2020-11" db="EMBL/GenBank/DDBJ databases">
        <authorList>
            <person name="Tran Van P."/>
        </authorList>
    </citation>
    <scope>NUCLEOTIDE SEQUENCE</scope>
</reference>
<dbReference type="InterPro" id="IPR011042">
    <property type="entry name" value="6-blade_b-propeller_TolB-like"/>
</dbReference>
<name>A0A7R9M4A0_9ACAR</name>
<dbReference type="SUPFAM" id="SSF63825">
    <property type="entry name" value="YWTD domain"/>
    <property type="match status" value="2"/>
</dbReference>
<dbReference type="SMART" id="SM00135">
    <property type="entry name" value="LY"/>
    <property type="match status" value="4"/>
</dbReference>
<proteinExistence type="predicted"/>
<evidence type="ECO:0000256" key="1">
    <source>
        <dbReference type="ARBA" id="ARBA00022536"/>
    </source>
</evidence>
<dbReference type="PANTHER" id="PTHR46513:SF13">
    <property type="entry name" value="EGF-LIKE DOMAIN-CONTAINING PROTEIN"/>
    <property type="match status" value="1"/>
</dbReference>
<dbReference type="PANTHER" id="PTHR46513">
    <property type="entry name" value="VITELLOGENIN RECEPTOR-LIKE PROTEIN-RELATED-RELATED"/>
    <property type="match status" value="1"/>
</dbReference>
<evidence type="ECO:0000313" key="2">
    <source>
        <dbReference type="EMBL" id="CAD7653324.1"/>
    </source>
</evidence>
<dbReference type="Proteomes" id="UP000728032">
    <property type="component" value="Unassembled WGS sequence"/>
</dbReference>